<dbReference type="InterPro" id="IPR000847">
    <property type="entry name" value="LysR_HTH_N"/>
</dbReference>
<name>A0A3A6QNS0_9VIBR</name>
<dbReference type="InterPro" id="IPR050950">
    <property type="entry name" value="HTH-type_LysR_regulators"/>
</dbReference>
<dbReference type="GO" id="GO:0003700">
    <property type="term" value="F:DNA-binding transcription factor activity"/>
    <property type="evidence" value="ECO:0007669"/>
    <property type="project" value="InterPro"/>
</dbReference>
<reference evidence="6 7" key="1">
    <citation type="submission" date="2018-08" db="EMBL/GenBank/DDBJ databases">
        <title>Vibrio isolated from the Eastern China Marginal Seas.</title>
        <authorList>
            <person name="Li Y."/>
        </authorList>
    </citation>
    <scope>NUCLEOTIDE SEQUENCE [LARGE SCALE GENOMIC DNA]</scope>
    <source>
        <strain evidence="6 7">BEI233</strain>
    </source>
</reference>
<keyword evidence="2" id="KW-0805">Transcription regulation</keyword>
<dbReference type="GO" id="GO:0005829">
    <property type="term" value="C:cytosol"/>
    <property type="evidence" value="ECO:0007669"/>
    <property type="project" value="TreeGrafter"/>
</dbReference>
<dbReference type="SUPFAM" id="SSF46785">
    <property type="entry name" value="Winged helix' DNA-binding domain"/>
    <property type="match status" value="1"/>
</dbReference>
<evidence type="ECO:0000313" key="6">
    <source>
        <dbReference type="EMBL" id="RJX72908.1"/>
    </source>
</evidence>
<evidence type="ECO:0000256" key="2">
    <source>
        <dbReference type="ARBA" id="ARBA00023015"/>
    </source>
</evidence>
<feature type="domain" description="HTH lysR-type" evidence="5">
    <location>
        <begin position="1"/>
        <end position="58"/>
    </location>
</feature>
<dbReference type="PRINTS" id="PR00039">
    <property type="entry name" value="HTHLYSR"/>
</dbReference>
<keyword evidence="3" id="KW-0238">DNA-binding</keyword>
<dbReference type="InterPro" id="IPR036388">
    <property type="entry name" value="WH-like_DNA-bd_sf"/>
</dbReference>
<dbReference type="PANTHER" id="PTHR30419">
    <property type="entry name" value="HTH-TYPE TRANSCRIPTIONAL REGULATOR YBHD"/>
    <property type="match status" value="1"/>
</dbReference>
<evidence type="ECO:0000313" key="7">
    <source>
        <dbReference type="Proteomes" id="UP000273252"/>
    </source>
</evidence>
<dbReference type="PROSITE" id="PS50931">
    <property type="entry name" value="HTH_LYSR"/>
    <property type="match status" value="1"/>
</dbReference>
<dbReference type="Gene3D" id="1.10.10.10">
    <property type="entry name" value="Winged helix-like DNA-binding domain superfamily/Winged helix DNA-binding domain"/>
    <property type="match status" value="1"/>
</dbReference>
<dbReference type="OrthoDB" id="646694at2"/>
<dbReference type="FunFam" id="1.10.10.10:FF:000001">
    <property type="entry name" value="LysR family transcriptional regulator"/>
    <property type="match status" value="1"/>
</dbReference>
<dbReference type="PANTHER" id="PTHR30419:SF30">
    <property type="entry name" value="LYSR FAMILY TRANSCRIPTIONAL REGULATOR"/>
    <property type="match status" value="1"/>
</dbReference>
<dbReference type="Pfam" id="PF03466">
    <property type="entry name" value="LysR_substrate"/>
    <property type="match status" value="1"/>
</dbReference>
<evidence type="ECO:0000259" key="5">
    <source>
        <dbReference type="PROSITE" id="PS50931"/>
    </source>
</evidence>
<dbReference type="Gene3D" id="3.40.190.290">
    <property type="match status" value="1"/>
</dbReference>
<organism evidence="6 7">
    <name type="scientific">Vibrio sinensis</name>
    <dbReference type="NCBI Taxonomy" id="2302434"/>
    <lineage>
        <taxon>Bacteria</taxon>
        <taxon>Pseudomonadati</taxon>
        <taxon>Pseudomonadota</taxon>
        <taxon>Gammaproteobacteria</taxon>
        <taxon>Vibrionales</taxon>
        <taxon>Vibrionaceae</taxon>
        <taxon>Vibrio</taxon>
    </lineage>
</organism>
<keyword evidence="4" id="KW-0804">Transcription</keyword>
<dbReference type="RefSeq" id="WP_120030232.1">
    <property type="nucleotide sequence ID" value="NZ_QVMU01000004.1"/>
</dbReference>
<dbReference type="Pfam" id="PF00126">
    <property type="entry name" value="HTH_1"/>
    <property type="match status" value="1"/>
</dbReference>
<dbReference type="SUPFAM" id="SSF53850">
    <property type="entry name" value="Periplasmic binding protein-like II"/>
    <property type="match status" value="1"/>
</dbReference>
<evidence type="ECO:0000256" key="4">
    <source>
        <dbReference type="ARBA" id="ARBA00023163"/>
    </source>
</evidence>
<dbReference type="Proteomes" id="UP000273252">
    <property type="component" value="Unassembled WGS sequence"/>
</dbReference>
<protein>
    <submittedName>
        <fullName evidence="6">LysR family transcriptional regulator</fullName>
    </submittedName>
</protein>
<comment type="caution">
    <text evidence="6">The sequence shown here is derived from an EMBL/GenBank/DDBJ whole genome shotgun (WGS) entry which is preliminary data.</text>
</comment>
<sequence>MDSKQLKHFAMVAQHGHFTKAAKALHIAQPALSISIKKFEQQLGLELFRRQDRKVQLTHEGEVLLEHAKRVLQQIDDAELAMNELRGLEKGEVRLGAPSMMGSYFFPQILMAFKSQYPNLKLTLVDAGTRSIRQMLLAGELDIGVIDHENVPEDLETDHLYRSEMVAIVSKEHPFATRESISFEEFFQHELVMFKSGYFHRDFIEKKAKEIDCSLQFSFETNLLPVILSLVKQEYAITALLALVAEHEKEVVAVPFDERVKLDLDLAWRKEGYLSIADRTFIDFVKSQTRGASFSKASFNKTSFNKI</sequence>
<gene>
    <name evidence="6" type="ORF">DZ860_07060</name>
</gene>
<keyword evidence="7" id="KW-1185">Reference proteome</keyword>
<dbReference type="CDD" id="cd05466">
    <property type="entry name" value="PBP2_LTTR_substrate"/>
    <property type="match status" value="1"/>
</dbReference>
<accession>A0A3A6QNS0</accession>
<dbReference type="GO" id="GO:0003677">
    <property type="term" value="F:DNA binding"/>
    <property type="evidence" value="ECO:0007669"/>
    <property type="project" value="UniProtKB-KW"/>
</dbReference>
<evidence type="ECO:0000256" key="3">
    <source>
        <dbReference type="ARBA" id="ARBA00023125"/>
    </source>
</evidence>
<comment type="similarity">
    <text evidence="1">Belongs to the LysR transcriptional regulatory family.</text>
</comment>
<evidence type="ECO:0000256" key="1">
    <source>
        <dbReference type="ARBA" id="ARBA00009437"/>
    </source>
</evidence>
<dbReference type="InterPro" id="IPR036390">
    <property type="entry name" value="WH_DNA-bd_sf"/>
</dbReference>
<dbReference type="EMBL" id="QVMU01000004">
    <property type="protein sequence ID" value="RJX72908.1"/>
    <property type="molecule type" value="Genomic_DNA"/>
</dbReference>
<dbReference type="AlphaFoldDB" id="A0A3A6QNS0"/>
<proteinExistence type="inferred from homology"/>
<dbReference type="InterPro" id="IPR005119">
    <property type="entry name" value="LysR_subst-bd"/>
</dbReference>